<feature type="transmembrane region" description="Helical" evidence="4">
    <location>
        <begin position="12"/>
        <end position="35"/>
    </location>
</feature>
<feature type="transmembrane region" description="Helical" evidence="4">
    <location>
        <begin position="234"/>
        <end position="255"/>
    </location>
</feature>
<dbReference type="AlphaFoldDB" id="A0A1I3Q4K8"/>
<dbReference type="Gene3D" id="1.20.1250.20">
    <property type="entry name" value="MFS general substrate transporter like domains"/>
    <property type="match status" value="2"/>
</dbReference>
<dbReference type="RefSeq" id="WP_092510046.1">
    <property type="nucleotide sequence ID" value="NZ_CAWNQB010000067.1"/>
</dbReference>
<dbReference type="EMBL" id="NITY01000007">
    <property type="protein sequence ID" value="PHM40093.1"/>
    <property type="molecule type" value="Genomic_DNA"/>
</dbReference>
<dbReference type="InterPro" id="IPR011701">
    <property type="entry name" value="MFS"/>
</dbReference>
<feature type="transmembrane region" description="Helical" evidence="4">
    <location>
        <begin position="141"/>
        <end position="159"/>
    </location>
</feature>
<feature type="transmembrane region" description="Helical" evidence="4">
    <location>
        <begin position="299"/>
        <end position="317"/>
    </location>
</feature>
<dbReference type="GO" id="GO:0022857">
    <property type="term" value="F:transmembrane transporter activity"/>
    <property type="evidence" value="ECO:0007669"/>
    <property type="project" value="InterPro"/>
</dbReference>
<evidence type="ECO:0000313" key="8">
    <source>
        <dbReference type="Proteomes" id="UP000198919"/>
    </source>
</evidence>
<keyword evidence="1 4" id="KW-0812">Transmembrane</keyword>
<dbReference type="EMBL" id="FORG01000007">
    <property type="protein sequence ID" value="SFJ28580.1"/>
    <property type="molecule type" value="Genomic_DNA"/>
</dbReference>
<feature type="transmembrane region" description="Helical" evidence="4">
    <location>
        <begin position="267"/>
        <end position="287"/>
    </location>
</feature>
<proteinExistence type="predicted"/>
<accession>A0A1I3Q4K8</accession>
<reference evidence="7" key="1">
    <citation type="submission" date="2016-10" db="EMBL/GenBank/DDBJ databases">
        <authorList>
            <person name="de Groot N.N."/>
        </authorList>
    </citation>
    <scope>NUCLEOTIDE SEQUENCE [LARGE SCALE GENOMIC DNA]</scope>
    <source>
        <strain evidence="7">DSM 17908</strain>
    </source>
</reference>
<dbReference type="PROSITE" id="PS50850">
    <property type="entry name" value="MFS"/>
    <property type="match status" value="1"/>
</dbReference>
<organism evidence="7 8">
    <name type="scientific">Xenorhabdus mauleonii</name>
    <dbReference type="NCBI Taxonomy" id="351675"/>
    <lineage>
        <taxon>Bacteria</taxon>
        <taxon>Pseudomonadati</taxon>
        <taxon>Pseudomonadota</taxon>
        <taxon>Gammaproteobacteria</taxon>
        <taxon>Enterobacterales</taxon>
        <taxon>Morganellaceae</taxon>
        <taxon>Xenorhabdus</taxon>
    </lineage>
</organism>
<dbReference type="STRING" id="351675.SAMN05421680_10729"/>
<evidence type="ECO:0000313" key="9">
    <source>
        <dbReference type="Proteomes" id="UP000224607"/>
    </source>
</evidence>
<dbReference type="InterPro" id="IPR050327">
    <property type="entry name" value="Proton-linked_MCT"/>
</dbReference>
<dbReference type="Pfam" id="PF07690">
    <property type="entry name" value="MFS_1"/>
    <property type="match status" value="1"/>
</dbReference>
<dbReference type="Proteomes" id="UP000198919">
    <property type="component" value="Unassembled WGS sequence"/>
</dbReference>
<feature type="transmembrane region" description="Helical" evidence="4">
    <location>
        <begin position="82"/>
        <end position="99"/>
    </location>
</feature>
<dbReference type="OrthoDB" id="7626798at2"/>
<dbReference type="SUPFAM" id="SSF103473">
    <property type="entry name" value="MFS general substrate transporter"/>
    <property type="match status" value="1"/>
</dbReference>
<feature type="transmembrane region" description="Helical" evidence="4">
    <location>
        <begin position="55"/>
        <end position="75"/>
    </location>
</feature>
<keyword evidence="3 4" id="KW-0472">Membrane</keyword>
<gene>
    <name evidence="7" type="ORF">SAMN05421680_10729</name>
    <name evidence="6" type="ORF">Xmau_02279</name>
</gene>
<dbReference type="Proteomes" id="UP000224607">
    <property type="component" value="Unassembled WGS sequence"/>
</dbReference>
<protein>
    <submittedName>
        <fullName evidence="7">Cyanate permease</fullName>
    </submittedName>
    <submittedName>
        <fullName evidence="6">MFS transporter</fullName>
    </submittedName>
</protein>
<feature type="transmembrane region" description="Helical" evidence="4">
    <location>
        <begin position="357"/>
        <end position="378"/>
    </location>
</feature>
<evidence type="ECO:0000313" key="7">
    <source>
        <dbReference type="EMBL" id="SFJ28580.1"/>
    </source>
</evidence>
<feature type="transmembrane region" description="Helical" evidence="4">
    <location>
        <begin position="105"/>
        <end position="129"/>
    </location>
</feature>
<evidence type="ECO:0000256" key="3">
    <source>
        <dbReference type="ARBA" id="ARBA00023136"/>
    </source>
</evidence>
<feature type="domain" description="Major facilitator superfamily (MFS) profile" evidence="5">
    <location>
        <begin position="16"/>
        <end position="411"/>
    </location>
</feature>
<evidence type="ECO:0000256" key="1">
    <source>
        <dbReference type="ARBA" id="ARBA00022692"/>
    </source>
</evidence>
<evidence type="ECO:0000256" key="2">
    <source>
        <dbReference type="ARBA" id="ARBA00022989"/>
    </source>
</evidence>
<feature type="transmembrane region" description="Helical" evidence="4">
    <location>
        <begin position="171"/>
        <end position="191"/>
    </location>
</feature>
<evidence type="ECO:0000313" key="6">
    <source>
        <dbReference type="EMBL" id="PHM40093.1"/>
    </source>
</evidence>
<keyword evidence="9" id="KW-1185">Reference proteome</keyword>
<dbReference type="InterPro" id="IPR020846">
    <property type="entry name" value="MFS_dom"/>
</dbReference>
<feature type="transmembrane region" description="Helical" evidence="4">
    <location>
        <begin position="323"/>
        <end position="345"/>
    </location>
</feature>
<reference evidence="8" key="2">
    <citation type="submission" date="2016-10" db="EMBL/GenBank/DDBJ databases">
        <authorList>
            <person name="Varghese N."/>
            <person name="Submissions S."/>
        </authorList>
    </citation>
    <scope>NUCLEOTIDE SEQUENCE [LARGE SCALE GENOMIC DNA]</scope>
    <source>
        <strain evidence="8">DSM 17908</strain>
    </source>
</reference>
<dbReference type="InterPro" id="IPR036259">
    <property type="entry name" value="MFS_trans_sf"/>
</dbReference>
<evidence type="ECO:0000259" key="5">
    <source>
        <dbReference type="PROSITE" id="PS50850"/>
    </source>
</evidence>
<sequence>MSTQHEQFGRIYQWVVLILLGMVYFLSTATTFTSLGVVLPSMINELDWSWTNAGLGFTLLGLTCGLSSFLPTIFIRKVGVRFTLAIGLLVFLAGFYSLYNTHAILSYFIGTALIGVGFTFLATVPGTYVISRLYEKQSLAFGFYFTIGGLGGVIGPWIYFLATRVWGTWRMHWMISAIVLTIFVLLTIIILQEGKREVAHAKAVNQKHYNQDTPSIYRTQQHWTVHHALRTWQFYVIAASYTAFLWCGITVNSFAVAHIIENGFSEAIAAGLLSSMAFINAFSRLAGGAVGEWIDPKKLLIGSLTIIILGLIALSIASSWPFLIAFAVCVGMGYGVTFLASSVLLANYFGRKPYLELFSIMNLISTLACLAPFFTGAIKDYSGSFTLAFLIIIIPVFVVIVVTLMMKPPVQKLTKQP</sequence>
<reference evidence="6 9" key="3">
    <citation type="journal article" date="2017" name="Nat. Microbiol.">
        <title>Natural product diversity associated with the nematode symbionts Photorhabdus and Xenorhabdus.</title>
        <authorList>
            <person name="Tobias N.J."/>
            <person name="Wolff H."/>
            <person name="Djahanschiri B."/>
            <person name="Grundmann F."/>
            <person name="Kronenwerth M."/>
            <person name="Shi Y.M."/>
            <person name="Simonyi S."/>
            <person name="Grun P."/>
            <person name="Shapiro-Ilan D."/>
            <person name="Pidot S.J."/>
            <person name="Stinear T.P."/>
            <person name="Ebersberger I."/>
            <person name="Bode H.B."/>
        </authorList>
    </citation>
    <scope>NUCLEOTIDE SEQUENCE [LARGE SCALE GENOMIC DNA]</scope>
    <source>
        <strain evidence="6 9">DSM 17908</strain>
    </source>
</reference>
<dbReference type="PANTHER" id="PTHR11360">
    <property type="entry name" value="MONOCARBOXYLATE TRANSPORTER"/>
    <property type="match status" value="1"/>
</dbReference>
<feature type="transmembrane region" description="Helical" evidence="4">
    <location>
        <begin position="384"/>
        <end position="406"/>
    </location>
</feature>
<evidence type="ECO:0000256" key="4">
    <source>
        <dbReference type="SAM" id="Phobius"/>
    </source>
</evidence>
<name>A0A1I3Q4K8_9GAMM</name>
<dbReference type="PANTHER" id="PTHR11360:SF290">
    <property type="entry name" value="MONOCARBOXYLATE MFS PERMEASE"/>
    <property type="match status" value="1"/>
</dbReference>
<keyword evidence="2 4" id="KW-1133">Transmembrane helix</keyword>